<dbReference type="OrthoDB" id="591557at2759"/>
<name>A0A9Q1K2E2_9CARY</name>
<dbReference type="Pfam" id="PF00646">
    <property type="entry name" value="F-box"/>
    <property type="match status" value="1"/>
</dbReference>
<dbReference type="InterPro" id="IPR036047">
    <property type="entry name" value="F-box-like_dom_sf"/>
</dbReference>
<dbReference type="Proteomes" id="UP001153076">
    <property type="component" value="Unassembled WGS sequence"/>
</dbReference>
<sequence>MIQGRPRNQISKRRRLKNNSNNNEAPKFNFLTPAIDPNTVDLPEDLVFSEILTRLPVKSLTQLKSVSKRWKSIISTPQFIKSHVERTNSNPFVPSNCVFIKSGYCFYILNYAAYERCPDDNRGEKGLIPVRNFSYSDNCINTFLIGSFNGLVCFGRVYSHASVDYYFNVYNPIMGQYHQVLDPLGNFGGKLIYGFGFVSSMDDYRLFVGGRQRRSSENFVYVYSLRSKEWKKIGTCHEGKFSIARGGRGVLVKETLHWDITQVWISSFKRCIYAFDLVDETFKYVPLPKAFVGNGHYLEFHLCEMVGSLCVWGEGINGGIEMWMLKQYGEWDSWMKLFKTSMMPGLGNFYGRSENGKVLVQTDQGSLLLVDPDESLPKYTSLVTDLGDIEISSPHSKTCLSYLPVGRGRVLENRTDGAISSPIDVTLGGWSNISPVHTQFAPWPCVAILTPS</sequence>
<dbReference type="InterPro" id="IPR001810">
    <property type="entry name" value="F-box_dom"/>
</dbReference>
<organism evidence="3 4">
    <name type="scientific">Carnegiea gigantea</name>
    <dbReference type="NCBI Taxonomy" id="171969"/>
    <lineage>
        <taxon>Eukaryota</taxon>
        <taxon>Viridiplantae</taxon>
        <taxon>Streptophyta</taxon>
        <taxon>Embryophyta</taxon>
        <taxon>Tracheophyta</taxon>
        <taxon>Spermatophyta</taxon>
        <taxon>Magnoliopsida</taxon>
        <taxon>eudicotyledons</taxon>
        <taxon>Gunneridae</taxon>
        <taxon>Pentapetalae</taxon>
        <taxon>Caryophyllales</taxon>
        <taxon>Cactineae</taxon>
        <taxon>Cactaceae</taxon>
        <taxon>Cactoideae</taxon>
        <taxon>Echinocereeae</taxon>
        <taxon>Carnegiea</taxon>
    </lineage>
</organism>
<dbReference type="SUPFAM" id="SSF81383">
    <property type="entry name" value="F-box domain"/>
    <property type="match status" value="1"/>
</dbReference>
<dbReference type="SUPFAM" id="SSF50965">
    <property type="entry name" value="Galactose oxidase, central domain"/>
    <property type="match status" value="1"/>
</dbReference>
<proteinExistence type="predicted"/>
<dbReference type="PANTHER" id="PTHR31672:SF13">
    <property type="entry name" value="F-BOX PROTEIN CPR30-LIKE"/>
    <property type="match status" value="1"/>
</dbReference>
<dbReference type="SMART" id="SM00256">
    <property type="entry name" value="FBOX"/>
    <property type="match status" value="1"/>
</dbReference>
<dbReference type="InterPro" id="IPR011043">
    <property type="entry name" value="Gal_Oxase/kelch_b-propeller"/>
</dbReference>
<protein>
    <recommendedName>
        <fullName evidence="2">F-box domain-containing protein</fullName>
    </recommendedName>
</protein>
<feature type="region of interest" description="Disordered" evidence="1">
    <location>
        <begin position="1"/>
        <end position="28"/>
    </location>
</feature>
<evidence type="ECO:0000313" key="4">
    <source>
        <dbReference type="Proteomes" id="UP001153076"/>
    </source>
</evidence>
<dbReference type="InterPro" id="IPR013187">
    <property type="entry name" value="F-box-assoc_dom_typ3"/>
</dbReference>
<dbReference type="EMBL" id="JAKOGI010000428">
    <property type="protein sequence ID" value="KAJ8435183.1"/>
    <property type="molecule type" value="Genomic_DNA"/>
</dbReference>
<keyword evidence="4" id="KW-1185">Reference proteome</keyword>
<gene>
    <name evidence="3" type="ORF">Cgig2_028369</name>
</gene>
<comment type="caution">
    <text evidence="3">The sequence shown here is derived from an EMBL/GenBank/DDBJ whole genome shotgun (WGS) entry which is preliminary data.</text>
</comment>
<dbReference type="Pfam" id="PF08268">
    <property type="entry name" value="FBA_3"/>
    <property type="match status" value="1"/>
</dbReference>
<dbReference type="AlphaFoldDB" id="A0A9Q1K2E2"/>
<reference evidence="3" key="1">
    <citation type="submission" date="2022-04" db="EMBL/GenBank/DDBJ databases">
        <title>Carnegiea gigantea Genome sequencing and assembly v2.</title>
        <authorList>
            <person name="Copetti D."/>
            <person name="Sanderson M.J."/>
            <person name="Burquez A."/>
            <person name="Wojciechowski M.F."/>
        </authorList>
    </citation>
    <scope>NUCLEOTIDE SEQUENCE</scope>
    <source>
        <strain evidence="3">SGP5-SGP5p</strain>
        <tissue evidence="3">Aerial part</tissue>
    </source>
</reference>
<dbReference type="Gene3D" id="1.20.1280.50">
    <property type="match status" value="1"/>
</dbReference>
<evidence type="ECO:0000259" key="2">
    <source>
        <dbReference type="SMART" id="SM00256"/>
    </source>
</evidence>
<accession>A0A9Q1K2E2</accession>
<dbReference type="PANTHER" id="PTHR31672">
    <property type="entry name" value="BNACNNG10540D PROTEIN"/>
    <property type="match status" value="1"/>
</dbReference>
<evidence type="ECO:0000256" key="1">
    <source>
        <dbReference type="SAM" id="MobiDB-lite"/>
    </source>
</evidence>
<evidence type="ECO:0000313" key="3">
    <source>
        <dbReference type="EMBL" id="KAJ8435183.1"/>
    </source>
</evidence>
<dbReference type="CDD" id="cd22157">
    <property type="entry name" value="F-box_AtFBW1-like"/>
    <property type="match status" value="1"/>
</dbReference>
<dbReference type="InterPro" id="IPR050796">
    <property type="entry name" value="SCF_F-box_component"/>
</dbReference>
<feature type="domain" description="F-box" evidence="2">
    <location>
        <begin position="42"/>
        <end position="83"/>
    </location>
</feature>